<dbReference type="PANTHER" id="PTHR18964">
    <property type="entry name" value="ROK (REPRESSOR, ORF, KINASE) FAMILY"/>
    <property type="match status" value="1"/>
</dbReference>
<evidence type="ECO:0000313" key="2">
    <source>
        <dbReference type="EMBL" id="WYJ92325.1"/>
    </source>
</evidence>
<dbReference type="AlphaFoldDB" id="A0AAQ3VYD8"/>
<evidence type="ECO:0000256" key="1">
    <source>
        <dbReference type="ARBA" id="ARBA00006479"/>
    </source>
</evidence>
<dbReference type="SUPFAM" id="SSF53067">
    <property type="entry name" value="Actin-like ATPase domain"/>
    <property type="match status" value="1"/>
</dbReference>
<dbReference type="PANTHER" id="PTHR18964:SF165">
    <property type="entry name" value="BETA-GLUCOSIDE KINASE"/>
    <property type="match status" value="1"/>
</dbReference>
<evidence type="ECO:0000313" key="3">
    <source>
        <dbReference type="Proteomes" id="UP000195141"/>
    </source>
</evidence>
<comment type="similarity">
    <text evidence="1">Belongs to the ROK (NagC/XylR) family.</text>
</comment>
<dbReference type="InterPro" id="IPR043129">
    <property type="entry name" value="ATPase_NBD"/>
</dbReference>
<dbReference type="Pfam" id="PF00480">
    <property type="entry name" value="ROK"/>
    <property type="match status" value="1"/>
</dbReference>
<reference evidence="2" key="1">
    <citation type="submission" date="2017-05" db="EMBL/GenBank/DDBJ databases">
        <authorList>
            <consortium name="The Broad Institute Genomics Platform"/>
            <consortium name="The Broad Institute Genomic Center for Infectious Diseases"/>
            <person name="Earl A."/>
            <person name="Manson A."/>
            <person name="Schwartman J."/>
            <person name="Gilmore M."/>
            <person name="Abouelleil A."/>
            <person name="Cao P."/>
            <person name="Chapman S."/>
            <person name="Cusick C."/>
            <person name="Shea T."/>
            <person name="Young S."/>
            <person name="Neafsey D."/>
            <person name="Nusbaum C."/>
            <person name="Birren B."/>
        </authorList>
    </citation>
    <scope>NUCLEOTIDE SEQUENCE</scope>
    <source>
        <strain evidence="2">9E7_DIV0242</strain>
    </source>
</reference>
<accession>A0AAQ3VYD8</accession>
<dbReference type="Gene3D" id="3.30.420.40">
    <property type="match status" value="2"/>
</dbReference>
<keyword evidence="3" id="KW-1185">Reference proteome</keyword>
<dbReference type="InterPro" id="IPR000600">
    <property type="entry name" value="ROK"/>
</dbReference>
<name>A0AAQ3VYD8_9ENTE</name>
<evidence type="ECO:0008006" key="4">
    <source>
        <dbReference type="Google" id="ProtNLM"/>
    </source>
</evidence>
<protein>
    <recommendedName>
        <fullName evidence="4">ROK family protein</fullName>
    </recommendedName>
</protein>
<reference evidence="2" key="2">
    <citation type="submission" date="2024-03" db="EMBL/GenBank/DDBJ databases">
        <title>The Genome Sequence of Enterococcus sp. DIV0242b.</title>
        <authorList>
            <consortium name="The Broad Institute Genomics Platform"/>
            <consortium name="The Broad Institute Microbial Omics Core"/>
            <consortium name="The Broad Institute Genomic Center for Infectious Diseases"/>
            <person name="Earl A."/>
            <person name="Manson A."/>
            <person name="Gilmore M."/>
            <person name="Schwartman J."/>
            <person name="Shea T."/>
            <person name="Abouelleil A."/>
            <person name="Cao P."/>
            <person name="Chapman S."/>
            <person name="Cusick C."/>
            <person name="Young S."/>
            <person name="Neafsey D."/>
            <person name="Nusbaum C."/>
            <person name="Birren B."/>
        </authorList>
    </citation>
    <scope>NUCLEOTIDE SEQUENCE</scope>
    <source>
        <strain evidence="2">9E7_DIV0242</strain>
    </source>
</reference>
<gene>
    <name evidence="2" type="ORF">A5888_004098</name>
</gene>
<dbReference type="Proteomes" id="UP000195141">
    <property type="component" value="Chromosome"/>
</dbReference>
<organism evidence="2 3">
    <name type="scientific">Candidatus Enterococcus clewellii</name>
    <dbReference type="NCBI Taxonomy" id="1834193"/>
    <lineage>
        <taxon>Bacteria</taxon>
        <taxon>Bacillati</taxon>
        <taxon>Bacillota</taxon>
        <taxon>Bacilli</taxon>
        <taxon>Lactobacillales</taxon>
        <taxon>Enterococcaceae</taxon>
        <taxon>Enterococcus</taxon>
    </lineage>
</organism>
<dbReference type="CDD" id="cd24152">
    <property type="entry name" value="ASKHA_NBD_ROK-like"/>
    <property type="match status" value="1"/>
</dbReference>
<sequence length="292" mass="32308">MIISFDVGGIFVKYGLFDMDGTIIHQGKQPTEIETEDSFFIMIARIISRYEQEHTIKGLGFSFPGVIDSEKGVPIVSGAIKPLRGRPFVQLLRERTGNKYPIFIENDGNCAALAELYSGNGRELKDFVVLTLGTGIGGGIIHEQSLMKGGRYSAGEFGMMLIPDKLGKPVILAKYASTQGLLNLYRQRLGITSDTPVTGEEIFKGNTLVKKDVLKLWGEYIAMVVYNIIVSMNPEKVLIGGGVSQNPLLLSLIEKPLKKYPEWALFETPIVRCYHQNDAGLIGAFYLVQRNI</sequence>
<dbReference type="EMBL" id="CP147247">
    <property type="protein sequence ID" value="WYJ92325.1"/>
    <property type="molecule type" value="Genomic_DNA"/>
</dbReference>
<proteinExistence type="inferred from homology"/>